<gene>
    <name evidence="12" type="ORF">OIDMADRAFT_141089</name>
</gene>
<dbReference type="GO" id="GO:0009986">
    <property type="term" value="C:cell surface"/>
    <property type="evidence" value="ECO:0007669"/>
    <property type="project" value="TreeGrafter"/>
</dbReference>
<evidence type="ECO:0000259" key="10">
    <source>
        <dbReference type="Pfam" id="PF00150"/>
    </source>
</evidence>
<dbReference type="InterPro" id="IPR017853">
    <property type="entry name" value="GH"/>
</dbReference>
<dbReference type="GO" id="GO:0005978">
    <property type="term" value="P:glycogen biosynthetic process"/>
    <property type="evidence" value="ECO:0007669"/>
    <property type="project" value="UniProtKB-UniPathway"/>
</dbReference>
<dbReference type="SUPFAM" id="SSF51445">
    <property type="entry name" value="(Trans)glycosidases"/>
    <property type="match status" value="1"/>
</dbReference>
<dbReference type="Pfam" id="PF00150">
    <property type="entry name" value="Cellulase"/>
    <property type="match status" value="1"/>
</dbReference>
<dbReference type="Pfam" id="PF03442">
    <property type="entry name" value="CBM_X2"/>
    <property type="match status" value="1"/>
</dbReference>
<dbReference type="UniPathway" id="UPA00164"/>
<dbReference type="GO" id="GO:0008422">
    <property type="term" value="F:beta-glucosidase activity"/>
    <property type="evidence" value="ECO:0007669"/>
    <property type="project" value="TreeGrafter"/>
</dbReference>
<evidence type="ECO:0000256" key="9">
    <source>
        <dbReference type="RuleBase" id="RU361153"/>
    </source>
</evidence>
<reference evidence="12 13" key="1">
    <citation type="submission" date="2014-04" db="EMBL/GenBank/DDBJ databases">
        <authorList>
            <consortium name="DOE Joint Genome Institute"/>
            <person name="Kuo A."/>
            <person name="Martino E."/>
            <person name="Perotto S."/>
            <person name="Kohler A."/>
            <person name="Nagy L.G."/>
            <person name="Floudas D."/>
            <person name="Copeland A."/>
            <person name="Barry K.W."/>
            <person name="Cichocki N."/>
            <person name="Veneault-Fourrey C."/>
            <person name="LaButti K."/>
            <person name="Lindquist E.A."/>
            <person name="Lipzen A."/>
            <person name="Lundell T."/>
            <person name="Morin E."/>
            <person name="Murat C."/>
            <person name="Sun H."/>
            <person name="Tunlid A."/>
            <person name="Henrissat B."/>
            <person name="Grigoriev I.V."/>
            <person name="Hibbett D.S."/>
            <person name="Martin F."/>
            <person name="Nordberg H.P."/>
            <person name="Cantor M.N."/>
            <person name="Hua S.X."/>
        </authorList>
    </citation>
    <scope>NUCLEOTIDE SEQUENCE [LARGE SCALE GENOMIC DNA]</scope>
    <source>
        <strain evidence="12 13">Zn</strain>
    </source>
</reference>
<feature type="domain" description="Glycoside hydrolase family 5" evidence="10">
    <location>
        <begin position="41"/>
        <end position="305"/>
    </location>
</feature>
<dbReference type="STRING" id="913774.A0A0C3HKP0"/>
<dbReference type="Gene3D" id="3.20.20.80">
    <property type="entry name" value="Glycosidases"/>
    <property type="match status" value="1"/>
</dbReference>
<keyword evidence="8" id="KW-0624">Polysaccharide degradation</keyword>
<evidence type="ECO:0000256" key="3">
    <source>
        <dbReference type="ARBA" id="ARBA00022801"/>
    </source>
</evidence>
<sequence length="555" mass="60497">MALITEPVACPGTFEKIDATTWTNRANPGWNLGNTLDALPTEGSWGNVANFSTFDDLKKGGFKGVRLPVSWADHFISGAPDYTVNATWMQRVEDVVDAALERGLYTIVNAHHEAWFDLTDPGYNYTDIENQFNSLWSQIGTKLACKSSLLAFEPINEPGANTADQIAELNKIQGLFVQALADSGGFNSERVITLIGPGEGLDIPGNLVLPENMTNPYALQFHYYSPYDFIFQAWGKTIWGSDADKLSLDTDLSEIRNNYTNVPLIMGEWDANPSCEQAARWKYFDYLIREARLYKITTFMWDAGSDLLNRTANTWTDPVAHSILIDAAAGTNNSLADSTEDPNARTQQSSAYIWHRIGTAVNDTSLPYLWNGNTLKSITGPAGTLIKGRDYTVSGSNITYKASFLSRYFSTSASSTPGQKALLTLNFSHGSPLYAKLIAWDTPILATTSASASSVGANDLYIPITYKGLAQVAAVQATTEDGTFLFDSWTQYLGPLQQGRATSGSQWNWDTSGVTILNSAVQAVAAAGVNTNFTVEFFPRLGNSGSNAVNITITP</sequence>
<dbReference type="SUPFAM" id="SSF81296">
    <property type="entry name" value="E set domains"/>
    <property type="match status" value="1"/>
</dbReference>
<reference evidence="13" key="2">
    <citation type="submission" date="2015-01" db="EMBL/GenBank/DDBJ databases">
        <title>Evolutionary Origins and Diversification of the Mycorrhizal Mutualists.</title>
        <authorList>
            <consortium name="DOE Joint Genome Institute"/>
            <consortium name="Mycorrhizal Genomics Consortium"/>
            <person name="Kohler A."/>
            <person name="Kuo A."/>
            <person name="Nagy L.G."/>
            <person name="Floudas D."/>
            <person name="Copeland A."/>
            <person name="Barry K.W."/>
            <person name="Cichocki N."/>
            <person name="Veneault-Fourrey C."/>
            <person name="LaButti K."/>
            <person name="Lindquist E.A."/>
            <person name="Lipzen A."/>
            <person name="Lundell T."/>
            <person name="Morin E."/>
            <person name="Murat C."/>
            <person name="Riley R."/>
            <person name="Ohm R."/>
            <person name="Sun H."/>
            <person name="Tunlid A."/>
            <person name="Henrissat B."/>
            <person name="Grigoriev I.V."/>
            <person name="Hibbett D.S."/>
            <person name="Martin F."/>
        </authorList>
    </citation>
    <scope>NUCLEOTIDE SEQUENCE [LARGE SCALE GENOMIC DNA]</scope>
    <source>
        <strain evidence="13">Zn</strain>
    </source>
</reference>
<dbReference type="InterPro" id="IPR005102">
    <property type="entry name" value="Carbo-bd_X2"/>
</dbReference>
<evidence type="ECO:0000256" key="2">
    <source>
        <dbReference type="ARBA" id="ARBA00022729"/>
    </source>
</evidence>
<evidence type="ECO:0000256" key="6">
    <source>
        <dbReference type="ARBA" id="ARBA00023295"/>
    </source>
</evidence>
<dbReference type="InterPro" id="IPR013783">
    <property type="entry name" value="Ig-like_fold"/>
</dbReference>
<dbReference type="InterPro" id="IPR001547">
    <property type="entry name" value="Glyco_hydro_5"/>
</dbReference>
<dbReference type="HOGENOM" id="CLU_018668_0_0_1"/>
<dbReference type="GO" id="GO:0005576">
    <property type="term" value="C:extracellular region"/>
    <property type="evidence" value="ECO:0007669"/>
    <property type="project" value="TreeGrafter"/>
</dbReference>
<evidence type="ECO:0000313" key="12">
    <source>
        <dbReference type="EMBL" id="KIN08801.1"/>
    </source>
</evidence>
<evidence type="ECO:0000256" key="1">
    <source>
        <dbReference type="ARBA" id="ARBA00005641"/>
    </source>
</evidence>
<evidence type="ECO:0000259" key="11">
    <source>
        <dbReference type="Pfam" id="PF03442"/>
    </source>
</evidence>
<dbReference type="Proteomes" id="UP000054321">
    <property type="component" value="Unassembled WGS sequence"/>
</dbReference>
<protein>
    <submittedName>
        <fullName evidence="12">Glycoside hydrolase family 5 protein</fullName>
    </submittedName>
</protein>
<dbReference type="PANTHER" id="PTHR31297:SF41">
    <property type="entry name" value="ENDOGLUCANASE, PUTATIVE (AFU_ORTHOLOGUE AFUA_5G01830)-RELATED"/>
    <property type="match status" value="1"/>
</dbReference>
<evidence type="ECO:0000256" key="4">
    <source>
        <dbReference type="ARBA" id="ARBA00023001"/>
    </source>
</evidence>
<dbReference type="OrthoDB" id="412536at2759"/>
<dbReference type="GO" id="GO:0071555">
    <property type="term" value="P:cell wall organization"/>
    <property type="evidence" value="ECO:0007669"/>
    <property type="project" value="UniProtKB-KW"/>
</dbReference>
<comment type="similarity">
    <text evidence="1 9">Belongs to the glycosyl hydrolase 5 (cellulase A) family.</text>
</comment>
<evidence type="ECO:0000256" key="5">
    <source>
        <dbReference type="ARBA" id="ARBA00023277"/>
    </source>
</evidence>
<accession>A0A0C3HKP0</accession>
<dbReference type="InterPro" id="IPR050386">
    <property type="entry name" value="Glycosyl_hydrolase_5"/>
</dbReference>
<dbReference type="Gene3D" id="2.60.40.10">
    <property type="entry name" value="Immunoglobulins"/>
    <property type="match status" value="1"/>
</dbReference>
<evidence type="ECO:0000313" key="13">
    <source>
        <dbReference type="Proteomes" id="UP000054321"/>
    </source>
</evidence>
<feature type="domain" description="Carbohydrate binding X2" evidence="11">
    <location>
        <begin position="348"/>
        <end position="432"/>
    </location>
</feature>
<keyword evidence="6 9" id="KW-0326">Glycosidase</keyword>
<keyword evidence="13" id="KW-1185">Reference proteome</keyword>
<dbReference type="InParanoid" id="A0A0C3HKP0"/>
<evidence type="ECO:0000256" key="7">
    <source>
        <dbReference type="ARBA" id="ARBA00023316"/>
    </source>
</evidence>
<proteinExistence type="inferred from homology"/>
<keyword evidence="3 9" id="KW-0378">Hydrolase</keyword>
<keyword evidence="2" id="KW-0732">Signal</keyword>
<dbReference type="PANTHER" id="PTHR31297">
    <property type="entry name" value="GLUCAN ENDO-1,6-BETA-GLUCOSIDASE B"/>
    <property type="match status" value="1"/>
</dbReference>
<dbReference type="EMBL" id="KN832870">
    <property type="protein sequence ID" value="KIN08801.1"/>
    <property type="molecule type" value="Genomic_DNA"/>
</dbReference>
<keyword evidence="7" id="KW-0961">Cell wall biogenesis/degradation</keyword>
<keyword evidence="4" id="KW-0136">Cellulose degradation</keyword>
<name>A0A0C3HKP0_OIDMZ</name>
<keyword evidence="5" id="KW-0119">Carbohydrate metabolism</keyword>
<evidence type="ECO:0000256" key="8">
    <source>
        <dbReference type="ARBA" id="ARBA00023326"/>
    </source>
</evidence>
<organism evidence="12 13">
    <name type="scientific">Oidiodendron maius (strain Zn)</name>
    <dbReference type="NCBI Taxonomy" id="913774"/>
    <lineage>
        <taxon>Eukaryota</taxon>
        <taxon>Fungi</taxon>
        <taxon>Dikarya</taxon>
        <taxon>Ascomycota</taxon>
        <taxon>Pezizomycotina</taxon>
        <taxon>Leotiomycetes</taxon>
        <taxon>Leotiomycetes incertae sedis</taxon>
        <taxon>Myxotrichaceae</taxon>
        <taxon>Oidiodendron</taxon>
    </lineage>
</organism>
<dbReference type="GO" id="GO:0030245">
    <property type="term" value="P:cellulose catabolic process"/>
    <property type="evidence" value="ECO:0007669"/>
    <property type="project" value="UniProtKB-KW"/>
</dbReference>
<dbReference type="AlphaFoldDB" id="A0A0C3HKP0"/>
<dbReference type="InterPro" id="IPR014756">
    <property type="entry name" value="Ig_E-set"/>
</dbReference>